<keyword evidence="1" id="KW-0175">Coiled coil</keyword>
<evidence type="ECO:0000256" key="2">
    <source>
        <dbReference type="SAM" id="MobiDB-lite"/>
    </source>
</evidence>
<evidence type="ECO:0000256" key="1">
    <source>
        <dbReference type="SAM" id="Coils"/>
    </source>
</evidence>
<accession>A0A146JZJ5</accession>
<organism evidence="3">
    <name type="scientific">Trepomonas sp. PC1</name>
    <dbReference type="NCBI Taxonomy" id="1076344"/>
    <lineage>
        <taxon>Eukaryota</taxon>
        <taxon>Metamonada</taxon>
        <taxon>Diplomonadida</taxon>
        <taxon>Hexamitidae</taxon>
        <taxon>Hexamitinae</taxon>
        <taxon>Trepomonas</taxon>
    </lineage>
</organism>
<feature type="non-terminal residue" evidence="3">
    <location>
        <position position="1"/>
    </location>
</feature>
<dbReference type="EMBL" id="GDID01006503">
    <property type="protein sequence ID" value="JAP90103.1"/>
    <property type="molecule type" value="Transcribed_RNA"/>
</dbReference>
<proteinExistence type="predicted"/>
<evidence type="ECO:0000313" key="3">
    <source>
        <dbReference type="EMBL" id="JAP90103.1"/>
    </source>
</evidence>
<name>A0A146JZJ5_9EUKA</name>
<dbReference type="AlphaFoldDB" id="A0A146JZJ5"/>
<sequence length="640" mass="74645">SIYQLTLLSQKSAFELIDLSASIPKITFDEAVNILSSQIPCFFFDTDENTLFETSFMFLDDKIFYLNQKTEALEYFDLQPNGINQLSTEQYQVPIFLNNNLLFLKQMDHEIVSIALQIIQHRNVQNQKVDNVFSRDALQQLLIKSQQQQTYIFPFECIQDFTLEELIDYLNQDPLILQHIFQQSRANCSNLQNFITILDSSAKRAQIQLEITKSNQLQFSCYHKEKKFYSFVISSCEVLQDFEIQQFKVDLNLTGLDLCGLKMDDLILIGEKEKISRCIYDVFCLQLGVKQNLVRLQDLRDNVIDTFKKQMKPLLHVEGLNQKIQQQLENKNGDFFVQKLQKLKVESPHLYNEVFSSPKSETLQNLSTSMQMNFQSLQKKNLREPQESVGVSLIKPIENQISYQGMQNPENQAEKEAVKKDNSSENQNDDLKKTQIYVEQEQKTQEQVKNTEQQQNGVQNEKIQHDALKKYEIAEMAEVAEVKEQPTSYQNQISKLASQSNQLQTEVVQTENPDYEAFVLQMVQTVNRKELSAYLSKCSLQNLLSFLEVSNDFHLEKAQISFKYKNGQTFVKKSFSKMCFKKTELFSYLQVLFQFKSNSITFFNEDKKELKLQFKEEYAKAERVLSCLEELVQRGYDGEV</sequence>
<feature type="region of interest" description="Disordered" evidence="2">
    <location>
        <begin position="410"/>
        <end position="431"/>
    </location>
</feature>
<feature type="compositionally biased region" description="Basic and acidic residues" evidence="2">
    <location>
        <begin position="412"/>
        <end position="431"/>
    </location>
</feature>
<protein>
    <submittedName>
        <fullName evidence="3">Uncharacterized protein</fullName>
    </submittedName>
</protein>
<reference evidence="3" key="1">
    <citation type="submission" date="2015-07" db="EMBL/GenBank/DDBJ databases">
        <title>Adaptation to a free-living lifestyle via gene acquisitions in the diplomonad Trepomonas sp. PC1.</title>
        <authorList>
            <person name="Xu F."/>
            <person name="Jerlstrom-Hultqvist J."/>
            <person name="Kolisko M."/>
            <person name="Simpson A.G.B."/>
            <person name="Roger A.J."/>
            <person name="Svard S.G."/>
            <person name="Andersson J.O."/>
        </authorList>
    </citation>
    <scope>NUCLEOTIDE SEQUENCE</scope>
    <source>
        <strain evidence="3">PC1</strain>
    </source>
</reference>
<gene>
    <name evidence="3" type="ORF">TPC1_30402</name>
</gene>
<feature type="coiled-coil region" evidence="1">
    <location>
        <begin position="604"/>
        <end position="631"/>
    </location>
</feature>